<feature type="region of interest" description="Disordered" evidence="1">
    <location>
        <begin position="1"/>
        <end position="20"/>
    </location>
</feature>
<accession>A0ABS6ZE43</accession>
<organism evidence="2 3">
    <name type="scientific">Streptomyces bambusae</name>
    <dbReference type="NCBI Taxonomy" id="1550616"/>
    <lineage>
        <taxon>Bacteria</taxon>
        <taxon>Bacillati</taxon>
        <taxon>Actinomycetota</taxon>
        <taxon>Actinomycetes</taxon>
        <taxon>Kitasatosporales</taxon>
        <taxon>Streptomycetaceae</taxon>
        <taxon>Streptomyces</taxon>
    </lineage>
</organism>
<sequence>MTDRNTPRDTPRNTPRPLDHYLSRAGVRNRYARYDLPAAEARLLRSRTSHRCPWSGGWSDPARDCPVDAEQARRDLKAVCLAVVCAPGAGADLDAFPASHHTDRAGALAFACLLHLSGLRDGARFWWQFAAGAGCARAAYCLFLDHSRRGEHHDARTWADELAGHGFRPGGQRELREVRLCAQAAVLRHVDQCEDADLGPVPLPRPGLVVAPTVPADPIAEARGTPGPALSPPFPSLPPHPATQALTP</sequence>
<name>A0ABS6ZE43_9ACTN</name>
<protein>
    <submittedName>
        <fullName evidence="2">Uncharacterized protein</fullName>
    </submittedName>
</protein>
<dbReference type="RefSeq" id="WP_219671128.1">
    <property type="nucleotide sequence ID" value="NZ_WTFF01000331.1"/>
</dbReference>
<dbReference type="EMBL" id="WTFF01000331">
    <property type="protein sequence ID" value="MBW5486043.1"/>
    <property type="molecule type" value="Genomic_DNA"/>
</dbReference>
<comment type="caution">
    <text evidence="2">The sequence shown here is derived from an EMBL/GenBank/DDBJ whole genome shotgun (WGS) entry which is preliminary data.</text>
</comment>
<feature type="compositionally biased region" description="Pro residues" evidence="1">
    <location>
        <begin position="229"/>
        <end position="241"/>
    </location>
</feature>
<evidence type="ECO:0000313" key="2">
    <source>
        <dbReference type="EMBL" id="MBW5486043.1"/>
    </source>
</evidence>
<evidence type="ECO:0000256" key="1">
    <source>
        <dbReference type="SAM" id="MobiDB-lite"/>
    </source>
</evidence>
<reference evidence="2 3" key="1">
    <citation type="submission" date="2019-12" db="EMBL/GenBank/DDBJ databases">
        <title>Genome sequence of Streptomyces bambusae.</title>
        <authorList>
            <person name="Bansal K."/>
            <person name="Choksket S."/>
            <person name="Korpole S."/>
            <person name="Patil P.B."/>
        </authorList>
    </citation>
    <scope>NUCLEOTIDE SEQUENCE [LARGE SCALE GENOMIC DNA]</scope>
    <source>
        <strain evidence="2 3">SK60</strain>
    </source>
</reference>
<gene>
    <name evidence="2" type="ORF">GPJ59_30315</name>
</gene>
<feature type="non-terminal residue" evidence="2">
    <location>
        <position position="248"/>
    </location>
</feature>
<evidence type="ECO:0000313" key="3">
    <source>
        <dbReference type="Proteomes" id="UP000812013"/>
    </source>
</evidence>
<feature type="region of interest" description="Disordered" evidence="1">
    <location>
        <begin position="218"/>
        <end position="248"/>
    </location>
</feature>
<keyword evidence="3" id="KW-1185">Reference proteome</keyword>
<dbReference type="Proteomes" id="UP000812013">
    <property type="component" value="Unassembled WGS sequence"/>
</dbReference>
<proteinExistence type="predicted"/>